<feature type="compositionally biased region" description="Acidic residues" evidence="1">
    <location>
        <begin position="1"/>
        <end position="10"/>
    </location>
</feature>
<dbReference type="AlphaFoldDB" id="A0A1Q9CTD5"/>
<feature type="compositionally biased region" description="Basic and acidic residues" evidence="1">
    <location>
        <begin position="102"/>
        <end position="131"/>
    </location>
</feature>
<feature type="region of interest" description="Disordered" evidence="1">
    <location>
        <begin position="102"/>
        <end position="138"/>
    </location>
</feature>
<protein>
    <recommendedName>
        <fullName evidence="4">Reticulocyte-binding protein 2-like a</fullName>
    </recommendedName>
</protein>
<evidence type="ECO:0000256" key="1">
    <source>
        <dbReference type="SAM" id="MobiDB-lite"/>
    </source>
</evidence>
<dbReference type="OrthoDB" id="10525160at2759"/>
<dbReference type="EMBL" id="LSRX01000930">
    <property type="protein sequence ID" value="OLP86198.1"/>
    <property type="molecule type" value="Genomic_DNA"/>
</dbReference>
<dbReference type="Proteomes" id="UP000186817">
    <property type="component" value="Unassembled WGS sequence"/>
</dbReference>
<evidence type="ECO:0000313" key="2">
    <source>
        <dbReference type="EMBL" id="OLP86198.1"/>
    </source>
</evidence>
<reference evidence="2 3" key="1">
    <citation type="submission" date="2016-02" db="EMBL/GenBank/DDBJ databases">
        <title>Genome analysis of coral dinoflagellate symbionts highlights evolutionary adaptations to a symbiotic lifestyle.</title>
        <authorList>
            <person name="Aranda M."/>
            <person name="Li Y."/>
            <person name="Liew Y.J."/>
            <person name="Baumgarten S."/>
            <person name="Simakov O."/>
            <person name="Wilson M."/>
            <person name="Piel J."/>
            <person name="Ashoor H."/>
            <person name="Bougouffa S."/>
            <person name="Bajic V.B."/>
            <person name="Ryu T."/>
            <person name="Ravasi T."/>
            <person name="Bayer T."/>
            <person name="Micklem G."/>
            <person name="Kim H."/>
            <person name="Bhak J."/>
            <person name="Lajeunesse T.C."/>
            <person name="Voolstra C.R."/>
        </authorList>
    </citation>
    <scope>NUCLEOTIDE SEQUENCE [LARGE SCALE GENOMIC DNA]</scope>
    <source>
        <strain evidence="2 3">CCMP2467</strain>
    </source>
</reference>
<organism evidence="2 3">
    <name type="scientific">Symbiodinium microadriaticum</name>
    <name type="common">Dinoflagellate</name>
    <name type="synonym">Zooxanthella microadriatica</name>
    <dbReference type="NCBI Taxonomy" id="2951"/>
    <lineage>
        <taxon>Eukaryota</taxon>
        <taxon>Sar</taxon>
        <taxon>Alveolata</taxon>
        <taxon>Dinophyceae</taxon>
        <taxon>Suessiales</taxon>
        <taxon>Symbiodiniaceae</taxon>
        <taxon>Symbiodinium</taxon>
    </lineage>
</organism>
<proteinExistence type="predicted"/>
<gene>
    <name evidence="2" type="ORF">AK812_SmicGene32729</name>
</gene>
<evidence type="ECO:0000313" key="3">
    <source>
        <dbReference type="Proteomes" id="UP000186817"/>
    </source>
</evidence>
<comment type="caution">
    <text evidence="2">The sequence shown here is derived from an EMBL/GenBank/DDBJ whole genome shotgun (WGS) entry which is preliminary data.</text>
</comment>
<evidence type="ECO:0008006" key="4">
    <source>
        <dbReference type="Google" id="ProtNLM"/>
    </source>
</evidence>
<accession>A0A1Q9CTD5</accession>
<name>A0A1Q9CTD5_SYMMI</name>
<feature type="region of interest" description="Disordered" evidence="1">
    <location>
        <begin position="1"/>
        <end position="44"/>
    </location>
</feature>
<feature type="region of interest" description="Disordered" evidence="1">
    <location>
        <begin position="154"/>
        <end position="189"/>
    </location>
</feature>
<keyword evidence="3" id="KW-1185">Reference proteome</keyword>
<sequence length="241" mass="26239">MTDSLSEDLEGTPNRAGDTNLEAQEATQPWDGVPAPSSFDDDLEKELERLIFEEETTEKAAEMPDPAGKTRMQVLEEEQAMLKQLYEEAFSRLARQKLEALDEGKDTATAEEAEKKRQAAAAAEKEAEKKRQAAAAAEEAEKKRLVEALAAAEAEKNRQAAAAAEAEKQRQAAAAAEEAERLSTTLQNGDVGYTGGDSNLMAYLAEGYASWADLVPVATKNWGDREKAAVLNLRPSGHWLD</sequence>